<feature type="compositionally biased region" description="Basic and acidic residues" evidence="6">
    <location>
        <begin position="293"/>
        <end position="309"/>
    </location>
</feature>
<keyword evidence="2" id="KW-0813">Transport</keyword>
<dbReference type="InterPro" id="IPR052983">
    <property type="entry name" value="MFS_Riboflavin_Transporter"/>
</dbReference>
<dbReference type="PANTHER" id="PTHR43385:SF1">
    <property type="entry name" value="RIBOFLAVIN TRANSPORTER RIBJ"/>
    <property type="match status" value="1"/>
</dbReference>
<feature type="transmembrane region" description="Helical" evidence="7">
    <location>
        <begin position="150"/>
        <end position="173"/>
    </location>
</feature>
<dbReference type="PANTHER" id="PTHR43385">
    <property type="entry name" value="RIBOFLAVIN TRANSPORTER RIBJ"/>
    <property type="match status" value="1"/>
</dbReference>
<keyword evidence="3 7" id="KW-0812">Transmembrane</keyword>
<keyword evidence="9" id="KW-1185">Reference proteome</keyword>
<feature type="region of interest" description="Disordered" evidence="6">
    <location>
        <begin position="284"/>
        <end position="329"/>
    </location>
</feature>
<evidence type="ECO:0000256" key="4">
    <source>
        <dbReference type="ARBA" id="ARBA00022989"/>
    </source>
</evidence>
<reference evidence="8 9" key="1">
    <citation type="journal article" date="2023" name="Sci. Data">
        <title>Genome assembly of the Korean intertidal mud-creeper Batillaria attramentaria.</title>
        <authorList>
            <person name="Patra A.K."/>
            <person name="Ho P.T."/>
            <person name="Jun S."/>
            <person name="Lee S.J."/>
            <person name="Kim Y."/>
            <person name="Won Y.J."/>
        </authorList>
    </citation>
    <scope>NUCLEOTIDE SEQUENCE [LARGE SCALE GENOMIC DNA]</scope>
    <source>
        <strain evidence="8">Wonlab-2016</strain>
    </source>
</reference>
<feature type="transmembrane region" description="Helical" evidence="7">
    <location>
        <begin position="124"/>
        <end position="144"/>
    </location>
</feature>
<dbReference type="SUPFAM" id="SSF103473">
    <property type="entry name" value="MFS general substrate transporter"/>
    <property type="match status" value="1"/>
</dbReference>
<dbReference type="EMBL" id="JACVVK020000045">
    <property type="protein sequence ID" value="KAK7499227.1"/>
    <property type="molecule type" value="Genomic_DNA"/>
</dbReference>
<comment type="subcellular location">
    <subcellularLocation>
        <location evidence="1">Membrane</location>
        <topology evidence="1">Multi-pass membrane protein</topology>
    </subcellularLocation>
</comment>
<protein>
    <submittedName>
        <fullName evidence="8">Uncharacterized protein</fullName>
    </submittedName>
</protein>
<dbReference type="Proteomes" id="UP001519460">
    <property type="component" value="Unassembled WGS sequence"/>
</dbReference>
<comment type="caution">
    <text evidence="8">The sequence shown here is derived from an EMBL/GenBank/DDBJ whole genome shotgun (WGS) entry which is preliminary data.</text>
</comment>
<dbReference type="InterPro" id="IPR011701">
    <property type="entry name" value="MFS"/>
</dbReference>
<evidence type="ECO:0000256" key="2">
    <source>
        <dbReference type="ARBA" id="ARBA00022448"/>
    </source>
</evidence>
<evidence type="ECO:0000256" key="6">
    <source>
        <dbReference type="SAM" id="MobiDB-lite"/>
    </source>
</evidence>
<organism evidence="8 9">
    <name type="scientific">Batillaria attramentaria</name>
    <dbReference type="NCBI Taxonomy" id="370345"/>
    <lineage>
        <taxon>Eukaryota</taxon>
        <taxon>Metazoa</taxon>
        <taxon>Spiralia</taxon>
        <taxon>Lophotrochozoa</taxon>
        <taxon>Mollusca</taxon>
        <taxon>Gastropoda</taxon>
        <taxon>Caenogastropoda</taxon>
        <taxon>Sorbeoconcha</taxon>
        <taxon>Cerithioidea</taxon>
        <taxon>Batillariidae</taxon>
        <taxon>Batillaria</taxon>
    </lineage>
</organism>
<feature type="transmembrane region" description="Helical" evidence="7">
    <location>
        <begin position="53"/>
        <end position="76"/>
    </location>
</feature>
<feature type="transmembrane region" description="Helical" evidence="7">
    <location>
        <begin position="185"/>
        <end position="202"/>
    </location>
</feature>
<keyword evidence="4 7" id="KW-1133">Transmembrane helix</keyword>
<feature type="transmembrane region" description="Helical" evidence="7">
    <location>
        <begin position="240"/>
        <end position="260"/>
    </location>
</feature>
<gene>
    <name evidence="8" type="ORF">BaRGS_00009487</name>
</gene>
<dbReference type="AlphaFoldDB" id="A0ABD0LJQ3"/>
<feature type="transmembrane region" description="Helical" evidence="7">
    <location>
        <begin position="342"/>
        <end position="362"/>
    </location>
</feature>
<evidence type="ECO:0000313" key="8">
    <source>
        <dbReference type="EMBL" id="KAK7499227.1"/>
    </source>
</evidence>
<dbReference type="InterPro" id="IPR036259">
    <property type="entry name" value="MFS_trans_sf"/>
</dbReference>
<evidence type="ECO:0000256" key="7">
    <source>
        <dbReference type="SAM" id="Phobius"/>
    </source>
</evidence>
<dbReference type="GO" id="GO:0016020">
    <property type="term" value="C:membrane"/>
    <property type="evidence" value="ECO:0007669"/>
    <property type="project" value="UniProtKB-SubCell"/>
</dbReference>
<sequence>MESENQVSRDNNMGQNMDLVTSRSGQLTDPSSTDRSAKSWNCCKLKLPSLRALITLTACFMLELAVGVSYTMGNMMPYVTSYLRNVTRETSLDYSTALWAGNTSWIVNSISMMFLGLLEHCMPYKVFLMLGIFFFAGSLIGSYWAVQTSFVAYVIVYGPFQGLAQGILWPSGIKVALKWFPERKRFIGALIMAGYGAGAFGWNQMVTQWINPDNLQPDLTVGEDVYFSQPEVLSNVPSCYLLLGGVLSGIQLLCILSFTFPPPSHTDTQEKSTRILVAVEEEAIKTSDPPSLDDVRSPTGGDDHSDKNGDMSVSDVDPEKSDSATSTPDYRPLQVLKSRMTWTLWLIKMSTGLGFVFIWDFYKVT</sequence>
<dbReference type="Gene3D" id="1.20.1250.20">
    <property type="entry name" value="MFS general substrate transporter like domains"/>
    <property type="match status" value="1"/>
</dbReference>
<evidence type="ECO:0000256" key="5">
    <source>
        <dbReference type="ARBA" id="ARBA00023136"/>
    </source>
</evidence>
<evidence type="ECO:0000256" key="3">
    <source>
        <dbReference type="ARBA" id="ARBA00022692"/>
    </source>
</evidence>
<evidence type="ECO:0000256" key="1">
    <source>
        <dbReference type="ARBA" id="ARBA00004141"/>
    </source>
</evidence>
<dbReference type="Pfam" id="PF07690">
    <property type="entry name" value="MFS_1"/>
    <property type="match status" value="1"/>
</dbReference>
<feature type="transmembrane region" description="Helical" evidence="7">
    <location>
        <begin position="96"/>
        <end position="117"/>
    </location>
</feature>
<keyword evidence="5 7" id="KW-0472">Membrane</keyword>
<name>A0ABD0LJQ3_9CAEN</name>
<accession>A0ABD0LJQ3</accession>
<proteinExistence type="predicted"/>
<evidence type="ECO:0000313" key="9">
    <source>
        <dbReference type="Proteomes" id="UP001519460"/>
    </source>
</evidence>